<dbReference type="InterPro" id="IPR026000">
    <property type="entry name" value="Apc5_dom"/>
</dbReference>
<comment type="subcellular location">
    <subcellularLocation>
        <location evidence="2">Cytoplasm</location>
        <location evidence="2">Cytoskeleton</location>
        <location evidence="2">Spindle</location>
    </subcellularLocation>
    <subcellularLocation>
        <location evidence="1">Nucleus</location>
    </subcellularLocation>
</comment>
<reference evidence="21" key="1">
    <citation type="journal article" date="2024" name="Gigascience">
        <title>Chromosome-level genome of the poultry shaft louse Menopon gallinae provides insight into the host-switching and adaptive evolution of parasitic lice.</title>
        <authorList>
            <person name="Xu Y."/>
            <person name="Ma L."/>
            <person name="Liu S."/>
            <person name="Liang Y."/>
            <person name="Liu Q."/>
            <person name="He Z."/>
            <person name="Tian L."/>
            <person name="Duan Y."/>
            <person name="Cai W."/>
            <person name="Li H."/>
            <person name="Song F."/>
        </authorList>
    </citation>
    <scope>NUCLEOTIDE SEQUENCE</scope>
    <source>
        <strain evidence="21">Cailab_2023a</strain>
    </source>
</reference>
<keyword evidence="9" id="KW-0677">Repeat</keyword>
<keyword evidence="6" id="KW-0963">Cytoplasm</keyword>
<evidence type="ECO:0000256" key="1">
    <source>
        <dbReference type="ARBA" id="ARBA00004123"/>
    </source>
</evidence>
<dbReference type="EMBL" id="JARGDH010000001">
    <property type="protein sequence ID" value="KAL0279940.1"/>
    <property type="molecule type" value="Genomic_DNA"/>
</dbReference>
<keyword evidence="11" id="KW-0833">Ubl conjugation pathway</keyword>
<evidence type="ECO:0000256" key="9">
    <source>
        <dbReference type="ARBA" id="ARBA00022737"/>
    </source>
</evidence>
<dbReference type="GO" id="GO:0045842">
    <property type="term" value="P:positive regulation of mitotic metaphase/anaphase transition"/>
    <property type="evidence" value="ECO:0007669"/>
    <property type="project" value="TreeGrafter"/>
</dbReference>
<comment type="function">
    <text evidence="17">Component of the anaphase promoting complex/cyclosome (APC/C), a cell cycle-regulated E3 ubiquitin ligase that controls progression through mitosis and the G1 phase of the cell cycle. The APC/C complex acts by mediating ubiquitination and subsequent degradation of target proteins: it mainly mediates the formation of 'Lys-11'-linked polyubiquitin chains and, to a lower extent, the formation of 'Lys-48'- and 'Lys-63'-linked polyubiquitin chains. The APC/C complex catalyzes assembly of branched 'Lys-11'-/'Lys-48'-linked branched ubiquitin chains on target proteins.</text>
</comment>
<comment type="caution">
    <text evidence="21">The sequence shown here is derived from an EMBL/GenBank/DDBJ whole genome shotgun (WGS) entry which is preliminary data.</text>
</comment>
<accession>A0AAW2IEN0</accession>
<keyword evidence="14" id="KW-0539">Nucleus</keyword>
<keyword evidence="8" id="KW-0132">Cell division</keyword>
<dbReference type="CDD" id="cd16270">
    <property type="entry name" value="Apc5_N"/>
    <property type="match status" value="1"/>
</dbReference>
<sequence>MLSLKLIQSPDMDFNTLKDLLDGKNTKYKICPKLIEKFNEQIQELLKEGVGLLLDMIGNAGRFIGSGIGQVTKSSVLGLFLRRVLLYFDKLPFSQVVQLYKQFENYVDQTKTSREEDNPGRWSRKQAELFFAREAARLLSEDPAPLQAQISQLLHSNPDYAEAHFLSFLNCIRSKEFCGAKTSLHHCFDRASLPPDKPTATTNSNNNALPQEDRKRKGANGLREAIKLAHYAGDSVCLQHSLSWLYTLSTDNKEALIERSMAKCTELGLTYLMSLGVQSYTKYCGLTGGRPSVVFDVLMRSDVLNSQNMLSELAANSYCLKSALWSLYGQSNMASLCSQQLLRLSSEQPPACLALCNVARALANQGEYDFSFATLTEAQERFPRKEMTAWMSSFQEILFSFCSNECRYNEALKAACLLAPVRPWESVIRKAWLHHWRGDDMKSMELSLSILGHCREGWYADPELPPLKVRALIAASETLSSGEALGSLFHALGLAQTYYLHHMAAFITLHIANIQLNLGLPNRALSLTEASLPAILSHGTAQEKGRALLLLARCRLACTNHPRINSLQQTVSILSLAQDLLKKAKDIIRVKHCYYLKALIFNELGSLSERNKYAYEFKQLDICYHTPAAFLTSF</sequence>
<name>A0AAW2IEN0_9NEOP</name>
<dbReference type="InterPro" id="IPR011990">
    <property type="entry name" value="TPR-like_helical_dom_sf"/>
</dbReference>
<dbReference type="GO" id="GO:0005819">
    <property type="term" value="C:spindle"/>
    <property type="evidence" value="ECO:0007669"/>
    <property type="project" value="UniProtKB-SubCell"/>
</dbReference>
<proteinExistence type="inferred from homology"/>
<evidence type="ECO:0000256" key="4">
    <source>
        <dbReference type="ARBA" id="ARBA00007450"/>
    </source>
</evidence>
<keyword evidence="10" id="KW-0498">Mitosis</keyword>
<comment type="similarity">
    <text evidence="4">Belongs to the APC5 family.</text>
</comment>
<dbReference type="Pfam" id="PF12862">
    <property type="entry name" value="ANAPC5"/>
    <property type="match status" value="1"/>
</dbReference>
<evidence type="ECO:0000256" key="15">
    <source>
        <dbReference type="ARBA" id="ARBA00023306"/>
    </source>
</evidence>
<evidence type="ECO:0000259" key="19">
    <source>
        <dbReference type="Pfam" id="PF12862"/>
    </source>
</evidence>
<comment type="pathway">
    <text evidence="3">Protein modification; protein ubiquitination.</text>
</comment>
<evidence type="ECO:0000256" key="16">
    <source>
        <dbReference type="ARBA" id="ARBA00031069"/>
    </source>
</evidence>
<dbReference type="GO" id="GO:0051301">
    <property type="term" value="P:cell division"/>
    <property type="evidence" value="ECO:0007669"/>
    <property type="project" value="UniProtKB-KW"/>
</dbReference>
<dbReference type="GO" id="GO:0070979">
    <property type="term" value="P:protein K11-linked ubiquitination"/>
    <property type="evidence" value="ECO:0007669"/>
    <property type="project" value="TreeGrafter"/>
</dbReference>
<dbReference type="AlphaFoldDB" id="A0AAW2IEN0"/>
<evidence type="ECO:0000256" key="18">
    <source>
        <dbReference type="SAM" id="MobiDB-lite"/>
    </source>
</evidence>
<organism evidence="21">
    <name type="scientific">Menopon gallinae</name>
    <name type="common">poultry shaft louse</name>
    <dbReference type="NCBI Taxonomy" id="328185"/>
    <lineage>
        <taxon>Eukaryota</taxon>
        <taxon>Metazoa</taxon>
        <taxon>Ecdysozoa</taxon>
        <taxon>Arthropoda</taxon>
        <taxon>Hexapoda</taxon>
        <taxon>Insecta</taxon>
        <taxon>Pterygota</taxon>
        <taxon>Neoptera</taxon>
        <taxon>Paraneoptera</taxon>
        <taxon>Psocodea</taxon>
        <taxon>Troctomorpha</taxon>
        <taxon>Phthiraptera</taxon>
        <taxon>Amblycera</taxon>
        <taxon>Menoponidae</taxon>
        <taxon>Menopon</taxon>
    </lineage>
</organism>
<dbReference type="PANTHER" id="PTHR12830:SF9">
    <property type="entry name" value="ANAPHASE-PROMOTING COMPLEX SUBUNIT 5"/>
    <property type="match status" value="1"/>
</dbReference>
<feature type="compositionally biased region" description="Polar residues" evidence="18">
    <location>
        <begin position="199"/>
        <end position="209"/>
    </location>
</feature>
<protein>
    <recommendedName>
        <fullName evidence="5">Anaphase-promoting complex subunit 5</fullName>
    </recommendedName>
    <alternativeName>
        <fullName evidence="16">Cyclosome subunit 5</fullName>
    </alternativeName>
</protein>
<evidence type="ECO:0000256" key="5">
    <source>
        <dbReference type="ARBA" id="ARBA00016066"/>
    </source>
</evidence>
<keyword evidence="15" id="KW-0131">Cell cycle</keyword>
<evidence type="ECO:0000256" key="10">
    <source>
        <dbReference type="ARBA" id="ARBA00022776"/>
    </source>
</evidence>
<evidence type="ECO:0000313" key="21">
    <source>
        <dbReference type="EMBL" id="KAL0279940.1"/>
    </source>
</evidence>
<evidence type="ECO:0000256" key="13">
    <source>
        <dbReference type="ARBA" id="ARBA00023212"/>
    </source>
</evidence>
<dbReference type="SUPFAM" id="SSF48452">
    <property type="entry name" value="TPR-like"/>
    <property type="match status" value="1"/>
</dbReference>
<dbReference type="InterPro" id="IPR048968">
    <property type="entry name" value="Apc5_N"/>
</dbReference>
<evidence type="ECO:0000259" key="20">
    <source>
        <dbReference type="Pfam" id="PF21371"/>
    </source>
</evidence>
<dbReference type="GO" id="GO:0005680">
    <property type="term" value="C:anaphase-promoting complex"/>
    <property type="evidence" value="ECO:0007669"/>
    <property type="project" value="InterPro"/>
</dbReference>
<dbReference type="InterPro" id="IPR037679">
    <property type="entry name" value="Apc5"/>
</dbReference>
<keyword evidence="13" id="KW-0206">Cytoskeleton</keyword>
<gene>
    <name evidence="21" type="ORF">PYX00_001384</name>
</gene>
<evidence type="ECO:0000256" key="3">
    <source>
        <dbReference type="ARBA" id="ARBA00004906"/>
    </source>
</evidence>
<dbReference type="PANTHER" id="PTHR12830">
    <property type="entry name" value="ANAPHASE-PROMOTING COMPLEX SUBUNIT 5"/>
    <property type="match status" value="1"/>
</dbReference>
<evidence type="ECO:0000256" key="2">
    <source>
        <dbReference type="ARBA" id="ARBA00004186"/>
    </source>
</evidence>
<evidence type="ECO:0000256" key="17">
    <source>
        <dbReference type="ARBA" id="ARBA00045696"/>
    </source>
</evidence>
<evidence type="ECO:0000256" key="7">
    <source>
        <dbReference type="ARBA" id="ARBA00022553"/>
    </source>
</evidence>
<feature type="domain" description="Anaphase-promoting complex subunit 5 N-terminal" evidence="20">
    <location>
        <begin position="3"/>
        <end position="108"/>
    </location>
</feature>
<evidence type="ECO:0000256" key="8">
    <source>
        <dbReference type="ARBA" id="ARBA00022618"/>
    </source>
</evidence>
<dbReference type="Pfam" id="PF21371">
    <property type="entry name" value="Apc5_N"/>
    <property type="match status" value="1"/>
</dbReference>
<keyword evidence="7" id="KW-0597">Phosphoprotein</keyword>
<keyword evidence="12" id="KW-0802">TPR repeat</keyword>
<evidence type="ECO:0000256" key="12">
    <source>
        <dbReference type="ARBA" id="ARBA00022803"/>
    </source>
</evidence>
<feature type="region of interest" description="Disordered" evidence="18">
    <location>
        <begin position="194"/>
        <end position="216"/>
    </location>
</feature>
<feature type="domain" description="Anaphase-promoting complex subunit 5" evidence="19">
    <location>
        <begin position="164"/>
        <end position="250"/>
    </location>
</feature>
<evidence type="ECO:0000256" key="11">
    <source>
        <dbReference type="ARBA" id="ARBA00022786"/>
    </source>
</evidence>
<dbReference type="GO" id="GO:0031145">
    <property type="term" value="P:anaphase-promoting complex-dependent catabolic process"/>
    <property type="evidence" value="ECO:0007669"/>
    <property type="project" value="TreeGrafter"/>
</dbReference>
<evidence type="ECO:0000256" key="6">
    <source>
        <dbReference type="ARBA" id="ARBA00022490"/>
    </source>
</evidence>
<evidence type="ECO:0000256" key="14">
    <source>
        <dbReference type="ARBA" id="ARBA00023242"/>
    </source>
</evidence>